<dbReference type="GO" id="GO:0008800">
    <property type="term" value="F:beta-lactamase activity"/>
    <property type="evidence" value="ECO:0007669"/>
    <property type="project" value="UniProtKB-UniRule"/>
</dbReference>
<organism evidence="16 17">
    <name type="scientific">Euzebyella marina</name>
    <dbReference type="NCBI Taxonomy" id="1761453"/>
    <lineage>
        <taxon>Bacteria</taxon>
        <taxon>Pseudomonadati</taxon>
        <taxon>Bacteroidota</taxon>
        <taxon>Flavobacteriia</taxon>
        <taxon>Flavobacteriales</taxon>
        <taxon>Flavobacteriaceae</taxon>
        <taxon>Euzebyella</taxon>
    </lineage>
</organism>
<evidence type="ECO:0000256" key="4">
    <source>
        <dbReference type="ARBA" id="ARBA00005250"/>
    </source>
</evidence>
<dbReference type="InterPro" id="IPR058199">
    <property type="entry name" value="BlaB//VIM/IMP-1"/>
</dbReference>
<dbReference type="PROSITE" id="PS51257">
    <property type="entry name" value="PROKAR_LIPOPROTEIN"/>
    <property type="match status" value="1"/>
</dbReference>
<dbReference type="SUPFAM" id="SSF56281">
    <property type="entry name" value="Metallo-hydrolase/oxidoreductase"/>
    <property type="match status" value="1"/>
</dbReference>
<dbReference type="NCBIfam" id="NF033088">
    <property type="entry name" value="bla_subclass_B1"/>
    <property type="match status" value="1"/>
</dbReference>
<keyword evidence="7 13" id="KW-0479">Metal-binding</keyword>
<evidence type="ECO:0000256" key="3">
    <source>
        <dbReference type="ARBA" id="ARBA00004418"/>
    </source>
</evidence>
<dbReference type="AlphaFoldDB" id="A0A3G2L3R6"/>
<dbReference type="EC" id="3.5.2.6" evidence="6 13"/>
<evidence type="ECO:0000256" key="6">
    <source>
        <dbReference type="ARBA" id="ARBA00012865"/>
    </source>
</evidence>
<dbReference type="EMBL" id="CP032050">
    <property type="protein sequence ID" value="AYN66904.1"/>
    <property type="molecule type" value="Genomic_DNA"/>
</dbReference>
<evidence type="ECO:0000256" key="9">
    <source>
        <dbReference type="ARBA" id="ARBA00022764"/>
    </source>
</evidence>
<reference evidence="16 17" key="1">
    <citation type="submission" date="2018-08" db="EMBL/GenBank/DDBJ databases">
        <title>The reduced genetic potential of extracellular carbohydrate catabolism in Euzebyella marina RN62, a Flavobacteriia bacterium isolated from the hadal water.</title>
        <authorList>
            <person name="Xue C."/>
        </authorList>
    </citation>
    <scope>NUCLEOTIDE SEQUENCE [LARGE SCALE GENOMIC DNA]</scope>
    <source>
        <strain evidence="16 17">RN62</strain>
    </source>
</reference>
<sequence length="246" mass="27213">MRQRIASLLLLSFFVLASCKSTKTPYAYTSETLQIVPLSDKSFMHISYLQTDSFGKVACNGLIYMNGNEAVVVDTPTENKVSEELIEWITDTRKKQLKAVIANHFHDDCVGGLQAFHEKGIPSYGNYLTLQLAEKEGNQVPQNGFEDHFELQVGNGSIINQFLGEGHTRDNIVSYVPEDQLLFGGCLVKEMDATKGYLGDANVAEWSTTALKIKSTFSQLKIVVPGHGNPGGIELLDYTAQLFQEP</sequence>
<evidence type="ECO:0000313" key="17">
    <source>
        <dbReference type="Proteomes" id="UP000276309"/>
    </source>
</evidence>
<dbReference type="Pfam" id="PF00753">
    <property type="entry name" value="Lactamase_B"/>
    <property type="match status" value="1"/>
</dbReference>
<comment type="similarity">
    <text evidence="4 13">Belongs to the metallo-beta-lactamase superfamily. Class-B beta-lactamase family.</text>
</comment>
<evidence type="ECO:0000256" key="11">
    <source>
        <dbReference type="ARBA" id="ARBA00022833"/>
    </source>
</evidence>
<feature type="domain" description="Metallo-beta-lactamase" evidence="15">
    <location>
        <begin position="58"/>
        <end position="227"/>
    </location>
</feature>
<evidence type="ECO:0000256" key="7">
    <source>
        <dbReference type="ARBA" id="ARBA00022723"/>
    </source>
</evidence>
<dbReference type="CDD" id="cd16302">
    <property type="entry name" value="CcrA-like_MBL-B1"/>
    <property type="match status" value="1"/>
</dbReference>
<keyword evidence="17" id="KW-1185">Reference proteome</keyword>
<dbReference type="PANTHER" id="PTHR42951">
    <property type="entry name" value="METALLO-BETA-LACTAMASE DOMAIN-CONTAINING"/>
    <property type="match status" value="1"/>
</dbReference>
<evidence type="ECO:0000256" key="2">
    <source>
        <dbReference type="ARBA" id="ARBA00001947"/>
    </source>
</evidence>
<evidence type="ECO:0000256" key="12">
    <source>
        <dbReference type="ARBA" id="ARBA00023251"/>
    </source>
</evidence>
<evidence type="ECO:0000259" key="15">
    <source>
        <dbReference type="SMART" id="SM00849"/>
    </source>
</evidence>
<evidence type="ECO:0000256" key="8">
    <source>
        <dbReference type="ARBA" id="ARBA00022729"/>
    </source>
</evidence>
<evidence type="ECO:0000256" key="1">
    <source>
        <dbReference type="ARBA" id="ARBA00001526"/>
    </source>
</evidence>
<dbReference type="GO" id="GO:0017001">
    <property type="term" value="P:antibiotic catabolic process"/>
    <property type="evidence" value="ECO:0007669"/>
    <property type="project" value="InterPro"/>
</dbReference>
<dbReference type="SMART" id="SM00849">
    <property type="entry name" value="Lactamase_B"/>
    <property type="match status" value="1"/>
</dbReference>
<dbReference type="InterPro" id="IPR001018">
    <property type="entry name" value="Beta-lactamase_class-B_CS"/>
</dbReference>
<comment type="subcellular location">
    <subcellularLocation>
        <location evidence="3">Periplasm</location>
    </subcellularLocation>
</comment>
<name>A0A3G2L3R6_9FLAO</name>
<dbReference type="GO" id="GO:0042597">
    <property type="term" value="C:periplasmic space"/>
    <property type="evidence" value="ECO:0007669"/>
    <property type="project" value="UniProtKB-SubCell"/>
</dbReference>
<evidence type="ECO:0000256" key="10">
    <source>
        <dbReference type="ARBA" id="ARBA00022801"/>
    </source>
</evidence>
<feature type="chain" id="PRO_5018320723" description="Beta-lactamase" evidence="14">
    <location>
        <begin position="18"/>
        <end position="246"/>
    </location>
</feature>
<evidence type="ECO:0000313" key="16">
    <source>
        <dbReference type="EMBL" id="AYN66904.1"/>
    </source>
</evidence>
<keyword evidence="10 13" id="KW-0378">Hydrolase</keyword>
<evidence type="ECO:0000256" key="5">
    <source>
        <dbReference type="ARBA" id="ARBA00011245"/>
    </source>
</evidence>
<keyword evidence="12 13" id="KW-0046">Antibiotic resistance</keyword>
<dbReference type="GO" id="GO:0008270">
    <property type="term" value="F:zinc ion binding"/>
    <property type="evidence" value="ECO:0007669"/>
    <property type="project" value="InterPro"/>
</dbReference>
<accession>A0A3G2L3R6</accession>
<dbReference type="OrthoDB" id="9769598at2"/>
<proteinExistence type="inferred from homology"/>
<keyword evidence="11 13" id="KW-0862">Zinc</keyword>
<dbReference type="InterPro" id="IPR001279">
    <property type="entry name" value="Metallo-B-lactamas"/>
</dbReference>
<evidence type="ECO:0000256" key="13">
    <source>
        <dbReference type="RuleBase" id="RU361140"/>
    </source>
</evidence>
<dbReference type="Gene3D" id="3.60.15.10">
    <property type="entry name" value="Ribonuclease Z/Hydroxyacylglutathione hydrolase-like"/>
    <property type="match status" value="1"/>
</dbReference>
<protein>
    <recommendedName>
        <fullName evidence="6 13">Beta-lactamase</fullName>
        <ecNumber evidence="6 13">3.5.2.6</ecNumber>
    </recommendedName>
</protein>
<dbReference type="KEGG" id="emar:D1013_05715"/>
<comment type="cofactor">
    <cofactor evidence="2 13">
        <name>Zn(2+)</name>
        <dbReference type="ChEBI" id="CHEBI:29105"/>
    </cofactor>
</comment>
<keyword evidence="8 14" id="KW-0732">Signal</keyword>
<dbReference type="Proteomes" id="UP000276309">
    <property type="component" value="Chromosome"/>
</dbReference>
<dbReference type="PROSITE" id="PS00744">
    <property type="entry name" value="BETA_LACTAMASE_B_2"/>
    <property type="match status" value="1"/>
</dbReference>
<dbReference type="InterPro" id="IPR050855">
    <property type="entry name" value="NDM-1-like"/>
</dbReference>
<feature type="signal peptide" evidence="14">
    <location>
        <begin position="1"/>
        <end position="17"/>
    </location>
</feature>
<gene>
    <name evidence="16" type="primary">bla</name>
    <name evidence="16" type="ORF">D1013_05715</name>
</gene>
<keyword evidence="9" id="KW-0574">Periplasm</keyword>
<dbReference type="InterPro" id="IPR036866">
    <property type="entry name" value="RibonucZ/Hydroxyglut_hydro"/>
</dbReference>
<dbReference type="PROSITE" id="PS00743">
    <property type="entry name" value="BETA_LACTAMASE_B_1"/>
    <property type="match status" value="1"/>
</dbReference>
<comment type="catalytic activity">
    <reaction evidence="1 13">
        <text>a beta-lactam + H2O = a substituted beta-amino acid</text>
        <dbReference type="Rhea" id="RHEA:20401"/>
        <dbReference type="ChEBI" id="CHEBI:15377"/>
        <dbReference type="ChEBI" id="CHEBI:35627"/>
        <dbReference type="ChEBI" id="CHEBI:140347"/>
        <dbReference type="EC" id="3.5.2.6"/>
    </reaction>
</comment>
<evidence type="ECO:0000256" key="14">
    <source>
        <dbReference type="SAM" id="SignalP"/>
    </source>
</evidence>
<dbReference type="GO" id="GO:0046677">
    <property type="term" value="P:response to antibiotic"/>
    <property type="evidence" value="ECO:0007669"/>
    <property type="project" value="UniProtKB-UniRule"/>
</dbReference>
<comment type="subunit">
    <text evidence="5">Monomer.</text>
</comment>
<dbReference type="RefSeq" id="WP_121847955.1">
    <property type="nucleotide sequence ID" value="NZ_CP032050.1"/>
</dbReference>
<dbReference type="PANTHER" id="PTHR42951:SF4">
    <property type="entry name" value="ACYL-COENZYME A THIOESTERASE MBLAC2"/>
    <property type="match status" value="1"/>
</dbReference>